<name>A0A5E7RVY8_PSEFL</name>
<gene>
    <name evidence="1" type="ORF">PS938_00370</name>
</gene>
<accession>A0A5E7RVY8</accession>
<reference evidence="1 2" key="1">
    <citation type="submission" date="2019-09" db="EMBL/GenBank/DDBJ databases">
        <authorList>
            <person name="Chandra G."/>
            <person name="Truman W A."/>
        </authorList>
    </citation>
    <scope>NUCLEOTIDE SEQUENCE [LARGE SCALE GENOMIC DNA]</scope>
    <source>
        <strain evidence="1">PS938</strain>
    </source>
</reference>
<evidence type="ECO:0008006" key="3">
    <source>
        <dbReference type="Google" id="ProtNLM"/>
    </source>
</evidence>
<dbReference type="AlphaFoldDB" id="A0A5E7RVY8"/>
<dbReference type="PROSITE" id="PS51257">
    <property type="entry name" value="PROKAR_LIPOPROTEIN"/>
    <property type="match status" value="1"/>
</dbReference>
<protein>
    <recommendedName>
        <fullName evidence="3">Lipoprotein</fullName>
    </recommendedName>
</protein>
<dbReference type="EMBL" id="CABVJE010000002">
    <property type="protein sequence ID" value="VVP77688.1"/>
    <property type="molecule type" value="Genomic_DNA"/>
</dbReference>
<dbReference type="Proteomes" id="UP000327191">
    <property type="component" value="Unassembled WGS sequence"/>
</dbReference>
<sequence>MRGVFKTLAAALLLGGSAMACGLAFPRHA</sequence>
<proteinExistence type="predicted"/>
<evidence type="ECO:0000313" key="1">
    <source>
        <dbReference type="EMBL" id="VVP77688.1"/>
    </source>
</evidence>
<organism evidence="1 2">
    <name type="scientific">Pseudomonas fluorescens</name>
    <dbReference type="NCBI Taxonomy" id="294"/>
    <lineage>
        <taxon>Bacteria</taxon>
        <taxon>Pseudomonadati</taxon>
        <taxon>Pseudomonadota</taxon>
        <taxon>Gammaproteobacteria</taxon>
        <taxon>Pseudomonadales</taxon>
        <taxon>Pseudomonadaceae</taxon>
        <taxon>Pseudomonas</taxon>
    </lineage>
</organism>
<evidence type="ECO:0000313" key="2">
    <source>
        <dbReference type="Proteomes" id="UP000327191"/>
    </source>
</evidence>